<evidence type="ECO:0000313" key="1">
    <source>
        <dbReference type="EMBL" id="KKL45050.1"/>
    </source>
</evidence>
<name>A0A0F9EJH0_9ZZZZ</name>
<comment type="caution">
    <text evidence="1">The sequence shown here is derived from an EMBL/GenBank/DDBJ whole genome shotgun (WGS) entry which is preliminary data.</text>
</comment>
<organism evidence="1">
    <name type="scientific">marine sediment metagenome</name>
    <dbReference type="NCBI Taxonomy" id="412755"/>
    <lineage>
        <taxon>unclassified sequences</taxon>
        <taxon>metagenomes</taxon>
        <taxon>ecological metagenomes</taxon>
    </lineage>
</organism>
<accession>A0A0F9EJH0</accession>
<reference evidence="1" key="1">
    <citation type="journal article" date="2015" name="Nature">
        <title>Complex archaea that bridge the gap between prokaryotes and eukaryotes.</title>
        <authorList>
            <person name="Spang A."/>
            <person name="Saw J.H."/>
            <person name="Jorgensen S.L."/>
            <person name="Zaremba-Niedzwiedzka K."/>
            <person name="Martijn J."/>
            <person name="Lind A.E."/>
            <person name="van Eijk R."/>
            <person name="Schleper C."/>
            <person name="Guy L."/>
            <person name="Ettema T.J."/>
        </authorList>
    </citation>
    <scope>NUCLEOTIDE SEQUENCE</scope>
</reference>
<gene>
    <name evidence="1" type="ORF">LCGC14_2359560</name>
</gene>
<dbReference type="AlphaFoldDB" id="A0A0F9EJH0"/>
<proteinExistence type="predicted"/>
<dbReference type="EMBL" id="LAZR01034529">
    <property type="protein sequence ID" value="KKL45050.1"/>
    <property type="molecule type" value="Genomic_DNA"/>
</dbReference>
<protein>
    <submittedName>
        <fullName evidence="1">Uncharacterized protein</fullName>
    </submittedName>
</protein>
<sequence length="73" mass="8170">MNKYLKEIYLAVLRDERDIKVIGNYNGSYTLAIGPHPNGKDTGAKEMYVLTGKGIVKPKAPNHHRSGRFIRTG</sequence>